<feature type="transmembrane region" description="Helical" evidence="5">
    <location>
        <begin position="111"/>
        <end position="129"/>
    </location>
</feature>
<dbReference type="PATRIC" id="fig|33051.4.peg.2468"/>
<feature type="transmembrane region" description="Helical" evidence="5">
    <location>
        <begin position="168"/>
        <end position="188"/>
    </location>
</feature>
<keyword evidence="4 5" id="KW-0472">Membrane</keyword>
<evidence type="ECO:0000256" key="1">
    <source>
        <dbReference type="ARBA" id="ARBA00004141"/>
    </source>
</evidence>
<dbReference type="GO" id="GO:0016020">
    <property type="term" value="C:membrane"/>
    <property type="evidence" value="ECO:0007669"/>
    <property type="project" value="UniProtKB-SubCell"/>
</dbReference>
<organism evidence="7 8">
    <name type="scientific">Sphingomonas sanguinis</name>
    <dbReference type="NCBI Taxonomy" id="33051"/>
    <lineage>
        <taxon>Bacteria</taxon>
        <taxon>Pseudomonadati</taxon>
        <taxon>Pseudomonadota</taxon>
        <taxon>Alphaproteobacteria</taxon>
        <taxon>Sphingomonadales</taxon>
        <taxon>Sphingomonadaceae</taxon>
        <taxon>Sphingomonas</taxon>
    </lineage>
</organism>
<accession>A0A147IVW3</accession>
<evidence type="ECO:0000256" key="4">
    <source>
        <dbReference type="ARBA" id="ARBA00023136"/>
    </source>
</evidence>
<feature type="transmembrane region" description="Helical" evidence="5">
    <location>
        <begin position="364"/>
        <end position="387"/>
    </location>
</feature>
<dbReference type="InterPro" id="IPR020846">
    <property type="entry name" value="MFS_dom"/>
</dbReference>
<dbReference type="PANTHER" id="PTHR42718:SF49">
    <property type="entry name" value="EXPORT PROTEIN"/>
    <property type="match status" value="1"/>
</dbReference>
<evidence type="ECO:0000256" key="5">
    <source>
        <dbReference type="SAM" id="Phobius"/>
    </source>
</evidence>
<dbReference type="OrthoDB" id="9791756at2"/>
<sequence length="503" mass="51302">MTSSPHNPASAHPRTTLAAVCTAALILPMSFSGGAVATPAIGHLLGGDLPGLAWVTNAFMLTFGGLLMTAGALADRWGRKRVFMAGVGLFGVASFMLSLAPTLGWIDLLRAVQGVGAAGALAGGTAALAQEVTGSARARAFSLLGTTFGIGLAFGPLVAGILMEAFGWRAVFAAPTGVAALALLLGAGSLRETRAAASSAMDWLGAATFSIALACLTLFILQGPVWGWTSMPMAGLLLAAVGGFTLFVRVERRSTAPLLDLNLLRYPRVLGVQLLPIATCYCFVVLLVLLPLRFIGVEGMTETHAGVRMLGLSAPMLVAPTLAVRLARRHSAGTVSAAGLLAASIGLLWLSLCGPGSGSTPVPAMLLIGMGAGLPWGLMDGLSVAVVPPERAGMATGIFSTTRVAGEGIALASVTAGLAALVRWHLDRLTIGSAQVRPLLAQHLVTGDLGRAIRLGASAEALKESYASGFALLLYVLAGVTCASAVLVFVTLRRVDAHEVSAI</sequence>
<dbReference type="PROSITE" id="PS50850">
    <property type="entry name" value="MFS"/>
    <property type="match status" value="1"/>
</dbReference>
<dbReference type="PROSITE" id="PS00216">
    <property type="entry name" value="SUGAR_TRANSPORT_1"/>
    <property type="match status" value="1"/>
</dbReference>
<dbReference type="PRINTS" id="PR01036">
    <property type="entry name" value="TCRTETB"/>
</dbReference>
<dbReference type="AlphaFoldDB" id="A0A147IVW3"/>
<dbReference type="InterPro" id="IPR011701">
    <property type="entry name" value="MFS"/>
</dbReference>
<proteinExistence type="predicted"/>
<comment type="caution">
    <text evidence="7">The sequence shown here is derived from an EMBL/GenBank/DDBJ whole genome shotgun (WGS) entry which is preliminary data.</text>
</comment>
<feature type="transmembrane region" description="Helical" evidence="5">
    <location>
        <begin position="408"/>
        <end position="426"/>
    </location>
</feature>
<reference evidence="7 8" key="1">
    <citation type="journal article" date="2016" name="Front. Microbiol.">
        <title>Genomic Resource of Rice Seed Associated Bacteria.</title>
        <authorList>
            <person name="Midha S."/>
            <person name="Bansal K."/>
            <person name="Sharma S."/>
            <person name="Kumar N."/>
            <person name="Patil P.P."/>
            <person name="Chaudhry V."/>
            <person name="Patil P.B."/>
        </authorList>
    </citation>
    <scope>NUCLEOTIDE SEQUENCE [LARGE SCALE GENOMIC DNA]</scope>
    <source>
        <strain evidence="7 8">SB4</strain>
    </source>
</reference>
<evidence type="ECO:0000313" key="7">
    <source>
        <dbReference type="EMBL" id="KTT99583.1"/>
    </source>
</evidence>
<evidence type="ECO:0000256" key="3">
    <source>
        <dbReference type="ARBA" id="ARBA00022989"/>
    </source>
</evidence>
<keyword evidence="2 5" id="KW-0812">Transmembrane</keyword>
<feature type="transmembrane region" description="Helical" evidence="5">
    <location>
        <begin position="82"/>
        <end position="105"/>
    </location>
</feature>
<dbReference type="RefSeq" id="WP_058752274.1">
    <property type="nucleotide sequence ID" value="NZ_LDTE01000047.1"/>
</dbReference>
<feature type="transmembrane region" description="Helical" evidence="5">
    <location>
        <begin position="269"/>
        <end position="295"/>
    </location>
</feature>
<keyword evidence="3 5" id="KW-1133">Transmembrane helix</keyword>
<evidence type="ECO:0000259" key="6">
    <source>
        <dbReference type="PROSITE" id="PS50850"/>
    </source>
</evidence>
<feature type="transmembrane region" description="Helical" evidence="5">
    <location>
        <begin position="472"/>
        <end position="492"/>
    </location>
</feature>
<feature type="transmembrane region" description="Helical" evidence="5">
    <location>
        <begin position="141"/>
        <end position="162"/>
    </location>
</feature>
<dbReference type="Proteomes" id="UP000074072">
    <property type="component" value="Unassembled WGS sequence"/>
</dbReference>
<dbReference type="InterPro" id="IPR036259">
    <property type="entry name" value="MFS_trans_sf"/>
</dbReference>
<feature type="transmembrane region" description="Helical" evidence="5">
    <location>
        <begin position="227"/>
        <end position="248"/>
    </location>
</feature>
<dbReference type="Gene3D" id="1.20.1250.20">
    <property type="entry name" value="MFS general substrate transporter like domains"/>
    <property type="match status" value="1"/>
</dbReference>
<dbReference type="Gene3D" id="1.20.1720.10">
    <property type="entry name" value="Multidrug resistance protein D"/>
    <property type="match status" value="1"/>
</dbReference>
<dbReference type="CDD" id="cd17321">
    <property type="entry name" value="MFS_MMR_MDR_like"/>
    <property type="match status" value="1"/>
</dbReference>
<feature type="domain" description="Major facilitator superfamily (MFS) profile" evidence="6">
    <location>
        <begin position="16"/>
        <end position="496"/>
    </location>
</feature>
<gene>
    <name evidence="7" type="ORF">SB4_08815</name>
</gene>
<dbReference type="InterPro" id="IPR005829">
    <property type="entry name" value="Sugar_transporter_CS"/>
</dbReference>
<dbReference type="SUPFAM" id="SSF103473">
    <property type="entry name" value="MFS general substrate transporter"/>
    <property type="match status" value="1"/>
</dbReference>
<name>A0A147IVW3_9SPHN</name>
<evidence type="ECO:0000313" key="8">
    <source>
        <dbReference type="Proteomes" id="UP000074072"/>
    </source>
</evidence>
<dbReference type="EMBL" id="LDTE01000047">
    <property type="protein sequence ID" value="KTT99583.1"/>
    <property type="molecule type" value="Genomic_DNA"/>
</dbReference>
<protein>
    <submittedName>
        <fullName evidence="7">MFS transporter</fullName>
    </submittedName>
</protein>
<feature type="transmembrane region" description="Helical" evidence="5">
    <location>
        <begin position="334"/>
        <end position="352"/>
    </location>
</feature>
<comment type="subcellular location">
    <subcellularLocation>
        <location evidence="1">Membrane</location>
        <topology evidence="1">Multi-pass membrane protein</topology>
    </subcellularLocation>
</comment>
<evidence type="ECO:0000256" key="2">
    <source>
        <dbReference type="ARBA" id="ARBA00022692"/>
    </source>
</evidence>
<dbReference type="Pfam" id="PF07690">
    <property type="entry name" value="MFS_1"/>
    <property type="match status" value="1"/>
</dbReference>
<feature type="transmembrane region" description="Helical" evidence="5">
    <location>
        <begin position="200"/>
        <end position="221"/>
    </location>
</feature>
<feature type="transmembrane region" description="Helical" evidence="5">
    <location>
        <begin position="53"/>
        <end position="75"/>
    </location>
</feature>
<feature type="transmembrane region" description="Helical" evidence="5">
    <location>
        <begin position="307"/>
        <end position="327"/>
    </location>
</feature>
<dbReference type="PANTHER" id="PTHR42718">
    <property type="entry name" value="MAJOR FACILITATOR SUPERFAMILY MULTIDRUG TRANSPORTER MFSC"/>
    <property type="match status" value="1"/>
</dbReference>
<dbReference type="GO" id="GO:0022857">
    <property type="term" value="F:transmembrane transporter activity"/>
    <property type="evidence" value="ECO:0007669"/>
    <property type="project" value="InterPro"/>
</dbReference>